<organism evidence="14 15">
    <name type="scientific">Spongiibacter nanhainus</name>
    <dbReference type="NCBI Taxonomy" id="2794344"/>
    <lineage>
        <taxon>Bacteria</taxon>
        <taxon>Pseudomonadati</taxon>
        <taxon>Pseudomonadota</taxon>
        <taxon>Gammaproteobacteria</taxon>
        <taxon>Cellvibrionales</taxon>
        <taxon>Spongiibacteraceae</taxon>
        <taxon>Spongiibacter</taxon>
    </lineage>
</organism>
<keyword evidence="7" id="KW-0028">Amino-acid biosynthesis</keyword>
<dbReference type="FunFam" id="1.10.3130.10:FF:000001">
    <property type="entry name" value="Acetyltransferase"/>
    <property type="match status" value="1"/>
</dbReference>
<dbReference type="KEGG" id="snan:I6N98_03725"/>
<evidence type="ECO:0000256" key="12">
    <source>
        <dbReference type="ARBA" id="ARBA00049486"/>
    </source>
</evidence>
<dbReference type="GO" id="GO:0005737">
    <property type="term" value="C:cytoplasm"/>
    <property type="evidence" value="ECO:0007669"/>
    <property type="project" value="UniProtKB-SubCell"/>
</dbReference>
<evidence type="ECO:0000256" key="9">
    <source>
        <dbReference type="ARBA" id="ARBA00022737"/>
    </source>
</evidence>
<sequence length="276" mass="29439">MSTASPTQQNQDASTPVADRIWQTIREETACDVQREPVLASFLHATILNHQTLETALSFHLAHHLASPAASALLVREVLEEAFNADPSIGAAIRSDICAVYERDSACDSLSVPFLYFKGFHALESYRVAHWLWNQGRTSLALFLQNRISCEFGVDIHPAARVGRGIMMDHATGIVIGETAVVGNNVSLMQSVTLGGTGKEHGDRHPKVSDGVLIGAGAKILGNIRIGEGAHVGAGSVVLKDVPPHTLVAGVPAKELGKPDCDSPALSMNHRACCDE</sequence>
<comment type="pathway">
    <text evidence="2">Amino-acid biosynthesis; L-cysteine biosynthesis; L-cysteine from L-serine: step 1/2.</text>
</comment>
<keyword evidence="11 14" id="KW-0012">Acyltransferase</keyword>
<dbReference type="PANTHER" id="PTHR42811">
    <property type="entry name" value="SERINE ACETYLTRANSFERASE"/>
    <property type="match status" value="1"/>
</dbReference>
<evidence type="ECO:0000256" key="10">
    <source>
        <dbReference type="ARBA" id="ARBA00023192"/>
    </source>
</evidence>
<feature type="domain" description="Serine acetyltransferase N-terminal" evidence="13">
    <location>
        <begin position="21"/>
        <end position="125"/>
    </location>
</feature>
<name>A0A7T4R2C3_9GAMM</name>
<dbReference type="NCBIfam" id="NF041874">
    <property type="entry name" value="EPS_EpsC"/>
    <property type="match status" value="1"/>
</dbReference>
<evidence type="ECO:0000256" key="5">
    <source>
        <dbReference type="ARBA" id="ARBA00018522"/>
    </source>
</evidence>
<dbReference type="Gene3D" id="2.160.10.10">
    <property type="entry name" value="Hexapeptide repeat proteins"/>
    <property type="match status" value="1"/>
</dbReference>
<protein>
    <recommendedName>
        <fullName evidence="5">Serine acetyltransferase</fullName>
        <ecNumber evidence="4">2.3.1.30</ecNumber>
    </recommendedName>
</protein>
<evidence type="ECO:0000256" key="4">
    <source>
        <dbReference type="ARBA" id="ARBA00013266"/>
    </source>
</evidence>
<gene>
    <name evidence="14" type="primary">cysE</name>
    <name evidence="14" type="ORF">I6N98_03725</name>
</gene>
<comment type="subcellular location">
    <subcellularLocation>
        <location evidence="1">Cytoplasm</location>
    </subcellularLocation>
</comment>
<dbReference type="InterPro" id="IPR001451">
    <property type="entry name" value="Hexapep"/>
</dbReference>
<dbReference type="GO" id="GO:0006535">
    <property type="term" value="P:cysteine biosynthetic process from serine"/>
    <property type="evidence" value="ECO:0007669"/>
    <property type="project" value="InterPro"/>
</dbReference>
<dbReference type="Pfam" id="PF00132">
    <property type="entry name" value="Hexapep"/>
    <property type="match status" value="1"/>
</dbReference>
<dbReference type="InterPro" id="IPR042122">
    <property type="entry name" value="Ser_AcTrfase_N_sf"/>
</dbReference>
<dbReference type="InterPro" id="IPR045304">
    <property type="entry name" value="LbH_SAT"/>
</dbReference>
<proteinExistence type="inferred from homology"/>
<evidence type="ECO:0000256" key="8">
    <source>
        <dbReference type="ARBA" id="ARBA00022679"/>
    </source>
</evidence>
<dbReference type="NCBIfam" id="NF008349">
    <property type="entry name" value="PRK11132.1"/>
    <property type="match status" value="1"/>
</dbReference>
<dbReference type="FunFam" id="2.160.10.10:FF:000002">
    <property type="entry name" value="Serine acetyltransferase"/>
    <property type="match status" value="1"/>
</dbReference>
<keyword evidence="6" id="KW-0963">Cytoplasm</keyword>
<dbReference type="InterPro" id="IPR018357">
    <property type="entry name" value="Hexapep_transf_CS"/>
</dbReference>
<comment type="similarity">
    <text evidence="3">Belongs to the transferase hexapeptide repeat family.</text>
</comment>
<keyword evidence="10" id="KW-0198">Cysteine biosynthesis</keyword>
<dbReference type="RefSeq" id="WP_198570464.1">
    <property type="nucleotide sequence ID" value="NZ_CP066167.1"/>
</dbReference>
<evidence type="ECO:0000256" key="1">
    <source>
        <dbReference type="ARBA" id="ARBA00004496"/>
    </source>
</evidence>
<evidence type="ECO:0000259" key="13">
    <source>
        <dbReference type="SMART" id="SM00971"/>
    </source>
</evidence>
<keyword evidence="8 14" id="KW-0808">Transferase</keyword>
<dbReference type="EMBL" id="CP066167">
    <property type="protein sequence ID" value="QQD18979.1"/>
    <property type="molecule type" value="Genomic_DNA"/>
</dbReference>
<dbReference type="Pfam" id="PF14602">
    <property type="entry name" value="Hexapep_2"/>
    <property type="match status" value="1"/>
</dbReference>
<comment type="catalytic activity">
    <reaction evidence="12">
        <text>L-serine + acetyl-CoA = O-acetyl-L-serine + CoA</text>
        <dbReference type="Rhea" id="RHEA:24560"/>
        <dbReference type="ChEBI" id="CHEBI:33384"/>
        <dbReference type="ChEBI" id="CHEBI:57287"/>
        <dbReference type="ChEBI" id="CHEBI:57288"/>
        <dbReference type="ChEBI" id="CHEBI:58340"/>
        <dbReference type="EC" id="2.3.1.30"/>
    </reaction>
</comment>
<dbReference type="EC" id="2.3.1.30" evidence="4"/>
<keyword evidence="9" id="KW-0677">Repeat</keyword>
<dbReference type="Gene3D" id="1.10.3130.10">
    <property type="entry name" value="serine acetyltransferase, domain 1"/>
    <property type="match status" value="1"/>
</dbReference>
<evidence type="ECO:0000313" key="15">
    <source>
        <dbReference type="Proteomes" id="UP000596063"/>
    </source>
</evidence>
<dbReference type="InterPro" id="IPR005881">
    <property type="entry name" value="Ser_O-AcTrfase"/>
</dbReference>
<dbReference type="InterPro" id="IPR053376">
    <property type="entry name" value="Serine_acetyltransferase"/>
</dbReference>
<evidence type="ECO:0000256" key="7">
    <source>
        <dbReference type="ARBA" id="ARBA00022605"/>
    </source>
</evidence>
<accession>A0A7T4R2C3</accession>
<dbReference type="SUPFAM" id="SSF51161">
    <property type="entry name" value="Trimeric LpxA-like enzymes"/>
    <property type="match status" value="1"/>
</dbReference>
<dbReference type="Pfam" id="PF06426">
    <property type="entry name" value="SATase_N"/>
    <property type="match status" value="1"/>
</dbReference>
<evidence type="ECO:0000256" key="6">
    <source>
        <dbReference type="ARBA" id="ARBA00022490"/>
    </source>
</evidence>
<keyword evidence="15" id="KW-1185">Reference proteome</keyword>
<dbReference type="UniPathway" id="UPA00136">
    <property type="reaction ID" value="UER00199"/>
</dbReference>
<dbReference type="PROSITE" id="PS00101">
    <property type="entry name" value="HEXAPEP_TRANSFERASES"/>
    <property type="match status" value="1"/>
</dbReference>
<dbReference type="Proteomes" id="UP000596063">
    <property type="component" value="Chromosome"/>
</dbReference>
<reference evidence="14 15" key="1">
    <citation type="submission" date="2020-12" db="EMBL/GenBank/DDBJ databases">
        <authorList>
            <person name="Shan Y."/>
        </authorList>
    </citation>
    <scope>NUCLEOTIDE SEQUENCE [LARGE SCALE GENOMIC DNA]</scope>
    <source>
        <strain evidence="15">csc3.9</strain>
    </source>
</reference>
<evidence type="ECO:0000256" key="3">
    <source>
        <dbReference type="ARBA" id="ARBA00007274"/>
    </source>
</evidence>
<dbReference type="InterPro" id="IPR011004">
    <property type="entry name" value="Trimer_LpxA-like_sf"/>
</dbReference>
<dbReference type="InterPro" id="IPR010493">
    <property type="entry name" value="Ser_AcTrfase_N"/>
</dbReference>
<dbReference type="CDD" id="cd03354">
    <property type="entry name" value="LbH_SAT"/>
    <property type="match status" value="1"/>
</dbReference>
<dbReference type="SMART" id="SM00971">
    <property type="entry name" value="SATase_N"/>
    <property type="match status" value="1"/>
</dbReference>
<evidence type="ECO:0000256" key="11">
    <source>
        <dbReference type="ARBA" id="ARBA00023315"/>
    </source>
</evidence>
<evidence type="ECO:0000256" key="2">
    <source>
        <dbReference type="ARBA" id="ARBA00004876"/>
    </source>
</evidence>
<evidence type="ECO:0000313" key="14">
    <source>
        <dbReference type="EMBL" id="QQD18979.1"/>
    </source>
</evidence>
<dbReference type="AlphaFoldDB" id="A0A7T4R2C3"/>
<dbReference type="GO" id="GO:0009001">
    <property type="term" value="F:serine O-acetyltransferase activity"/>
    <property type="evidence" value="ECO:0007669"/>
    <property type="project" value="UniProtKB-EC"/>
</dbReference>
<dbReference type="NCBIfam" id="TIGR01172">
    <property type="entry name" value="cysE"/>
    <property type="match status" value="1"/>
</dbReference>